<keyword evidence="4" id="KW-0963">Cytoplasm</keyword>
<protein>
    <recommendedName>
        <fullName evidence="13">TOG domain-containing protein</fullName>
    </recommendedName>
</protein>
<evidence type="ECO:0000256" key="4">
    <source>
        <dbReference type="ARBA" id="ARBA00022490"/>
    </source>
</evidence>
<dbReference type="InterPro" id="IPR041389">
    <property type="entry name" value="Importin_rep_6"/>
</dbReference>
<dbReference type="HOGENOM" id="CLU_003794_0_0_1"/>
<dbReference type="EMBL" id="AMQN01005792">
    <property type="status" value="NOT_ANNOTATED_CDS"/>
    <property type="molecule type" value="Genomic_DNA"/>
</dbReference>
<sequence length="1098" mass="123218">MATDELAQFESLLNNLMSHDNQVRSQSEETYETVPAVSKVPFLLQTIKNVNADLKTRTMAAVLLRRLYTTSFEEFWPQFAPEVQATIKEEMLRCVQQENNPSLRKKVCECSAELARNMLDDDGNNTWPEVLKFLFDCASSQDVGFRESALLIFAVVPGVFGAQQAQYADVIKQMLEQCLADTANQNVRFAATKATVAFLLANEGENDLLNHFRHLLPGILTTVAESAETQDDDTLLKCLVDLAENTPKYLRHQLEAVFTLCMKIVSDAEMGDQWRQLSLEVIVTLSETAPAMVRKLCGKFLSVLVPQILSMMVDLEDDDDWAKCDEIEEEDNDSNAIAGESALDRLACGLGGKTMLPHIISNVPQLLANPDWRHRHAALMAISACGEGCHKQMEQMLTNIVDAILPYMQDPHPRVRFAACNAIGQMSTDFGPVFQKKFHERVIAGLLTVMDDNGSPRVQAHAGAALVNFSEDCPKGILAPYLDPIICKLEQVLSSKLKELMERGTKLVLEQVVTTLASVADTAEEKFVVYYDRFMPCLKYIVQNANTQELKLLRGKTIECISLIGLAVGADKFMQDCSDVMELLLKTQTDWEELPEDDPQISYMISAWARMCKIMGKAFEQYLPLVMGPVLKAAAIKPEVALMDSEDMKVMEGDSDWQFVTLGDQQSFGIRTSGLEEKATACQMLVCYARELKEGFASYTEEVVKIMVQHLKFYFHDGVRVAAAESLPYLLDCAKIREPGYVATMWQFICPELLKAIATEPENDLRSEHMHSLAQCIQKMGKGCLTDEQMQELVKVLEKCMGDHFERQAARLEQRKDEDYDEVVEEALEDEDEQDVYILSKVSDIVHALFGTHKEAILPVFEQLLPHFRKLISNDRPWPDKQWALCIFDDLVEHTGALSQNYSEHFVAPMVQYLSDSHGEVRQAAAYGIGVMAQFGGQGYASVCAEALPYLLKVIQDPEARSVENLSPTENAISAVTKICKYNNSVISLTEVLPHWLSWLPVWDDEEEAIHIYGFLCDLIESNNINILGENNANLPRIMGIMADTFKRETVDNKADVYKRMVNIVRQIQSNNDIFQACISSMDQDSQLALSQAISSSS</sequence>
<keyword evidence="12" id="KW-1185">Reference proteome</keyword>
<evidence type="ECO:0000256" key="6">
    <source>
        <dbReference type="ARBA" id="ARBA00022927"/>
    </source>
</evidence>
<feature type="domain" description="IPO4/5-like TPR repeats" evidence="9">
    <location>
        <begin position="100"/>
        <end position="260"/>
    </location>
</feature>
<organism evidence="10">
    <name type="scientific">Capitella teleta</name>
    <name type="common">Polychaete worm</name>
    <dbReference type="NCBI Taxonomy" id="283909"/>
    <lineage>
        <taxon>Eukaryota</taxon>
        <taxon>Metazoa</taxon>
        <taxon>Spiralia</taxon>
        <taxon>Lophotrochozoa</taxon>
        <taxon>Annelida</taxon>
        <taxon>Polychaeta</taxon>
        <taxon>Sedentaria</taxon>
        <taxon>Scolecida</taxon>
        <taxon>Capitellidae</taxon>
        <taxon>Capitella</taxon>
    </lineage>
</organism>
<evidence type="ECO:0000259" key="8">
    <source>
        <dbReference type="Pfam" id="PF25574"/>
    </source>
</evidence>
<dbReference type="Gene3D" id="1.25.10.10">
    <property type="entry name" value="Leucine-rich Repeat Variant"/>
    <property type="match status" value="1"/>
</dbReference>
<evidence type="ECO:0000256" key="3">
    <source>
        <dbReference type="ARBA" id="ARBA00022448"/>
    </source>
</evidence>
<dbReference type="InterPro" id="IPR011989">
    <property type="entry name" value="ARM-like"/>
</dbReference>
<evidence type="ECO:0000259" key="9">
    <source>
        <dbReference type="Pfam" id="PF25780"/>
    </source>
</evidence>
<dbReference type="AlphaFoldDB" id="R7UYG2"/>
<dbReference type="SUPFAM" id="SSF48371">
    <property type="entry name" value="ARM repeat"/>
    <property type="match status" value="2"/>
</dbReference>
<dbReference type="InterPro" id="IPR040122">
    <property type="entry name" value="Importin_beta"/>
</dbReference>
<dbReference type="FunCoup" id="R7UYG2">
    <property type="interactions" value="2345"/>
</dbReference>
<dbReference type="EnsemblMetazoa" id="CapteT179015">
    <property type="protein sequence ID" value="CapteP179015"/>
    <property type="gene ID" value="CapteG179015"/>
</dbReference>
<name>R7UYG2_CAPTE</name>
<reference evidence="10 12" key="2">
    <citation type="journal article" date="2013" name="Nature">
        <title>Insights into bilaterian evolution from three spiralian genomes.</title>
        <authorList>
            <person name="Simakov O."/>
            <person name="Marletaz F."/>
            <person name="Cho S.J."/>
            <person name="Edsinger-Gonzales E."/>
            <person name="Havlak P."/>
            <person name="Hellsten U."/>
            <person name="Kuo D.H."/>
            <person name="Larsson T."/>
            <person name="Lv J."/>
            <person name="Arendt D."/>
            <person name="Savage R."/>
            <person name="Osoegawa K."/>
            <person name="de Jong P."/>
            <person name="Grimwood J."/>
            <person name="Chapman J.A."/>
            <person name="Shapiro H."/>
            <person name="Aerts A."/>
            <person name="Otillar R.P."/>
            <person name="Terry A.Y."/>
            <person name="Boore J.L."/>
            <person name="Grigoriev I.V."/>
            <person name="Lindberg D.R."/>
            <person name="Seaver E.C."/>
            <person name="Weisblat D.A."/>
            <person name="Putnam N.H."/>
            <person name="Rokhsar D.S."/>
        </authorList>
    </citation>
    <scope>NUCLEOTIDE SEQUENCE</scope>
    <source>
        <strain evidence="10 12">I ESC-2004</strain>
    </source>
</reference>
<reference evidence="11" key="3">
    <citation type="submission" date="2015-06" db="UniProtKB">
        <authorList>
            <consortium name="EnsemblMetazoa"/>
        </authorList>
    </citation>
    <scope>IDENTIFICATION</scope>
</reference>
<gene>
    <name evidence="10" type="ORF">CAPTEDRAFT_179015</name>
</gene>
<proteinExistence type="predicted"/>
<evidence type="ECO:0000313" key="12">
    <source>
        <dbReference type="Proteomes" id="UP000014760"/>
    </source>
</evidence>
<dbReference type="Pfam" id="PF25780">
    <property type="entry name" value="TPR_IPO5"/>
    <property type="match status" value="1"/>
</dbReference>
<dbReference type="GO" id="GO:0006606">
    <property type="term" value="P:protein import into nucleus"/>
    <property type="evidence" value="ECO:0007669"/>
    <property type="project" value="InterPro"/>
</dbReference>
<evidence type="ECO:0000256" key="2">
    <source>
        <dbReference type="ARBA" id="ARBA00004496"/>
    </source>
</evidence>
<evidence type="ECO:0000313" key="11">
    <source>
        <dbReference type="EnsemblMetazoa" id="CapteP179015"/>
    </source>
</evidence>
<keyword evidence="6" id="KW-0653">Protein transport</keyword>
<reference evidence="12" key="1">
    <citation type="submission" date="2012-12" db="EMBL/GenBank/DDBJ databases">
        <authorList>
            <person name="Hellsten U."/>
            <person name="Grimwood J."/>
            <person name="Chapman J.A."/>
            <person name="Shapiro H."/>
            <person name="Aerts A."/>
            <person name="Otillar R.P."/>
            <person name="Terry A.Y."/>
            <person name="Boore J.L."/>
            <person name="Simakov O."/>
            <person name="Marletaz F."/>
            <person name="Cho S.-J."/>
            <person name="Edsinger-Gonzales E."/>
            <person name="Havlak P."/>
            <person name="Kuo D.-H."/>
            <person name="Larsson T."/>
            <person name="Lv J."/>
            <person name="Arendt D."/>
            <person name="Savage R."/>
            <person name="Osoegawa K."/>
            <person name="de Jong P."/>
            <person name="Lindberg D.R."/>
            <person name="Seaver E.C."/>
            <person name="Weisblat D.A."/>
            <person name="Putnam N.H."/>
            <person name="Grigoriev I.V."/>
            <person name="Rokhsar D.S."/>
        </authorList>
    </citation>
    <scope>NUCLEOTIDE SEQUENCE</scope>
    <source>
        <strain evidence="12">I ESC-2004</strain>
    </source>
</reference>
<keyword evidence="5" id="KW-0677">Repeat</keyword>
<comment type="subcellular location">
    <subcellularLocation>
        <location evidence="2">Cytoplasm</location>
    </subcellularLocation>
    <subcellularLocation>
        <location evidence="1">Nucleus</location>
    </subcellularLocation>
</comment>
<dbReference type="Pfam" id="PF18808">
    <property type="entry name" value="Importin_rep_4"/>
    <property type="match status" value="1"/>
</dbReference>
<keyword evidence="3" id="KW-0813">Transport</keyword>
<evidence type="ECO:0000256" key="7">
    <source>
        <dbReference type="ARBA" id="ARBA00023242"/>
    </source>
</evidence>
<dbReference type="InterPro" id="IPR016024">
    <property type="entry name" value="ARM-type_fold"/>
</dbReference>
<evidence type="ECO:0000313" key="10">
    <source>
        <dbReference type="EMBL" id="ELU11307.1"/>
    </source>
</evidence>
<dbReference type="Pfam" id="PF13513">
    <property type="entry name" value="HEAT_EZ"/>
    <property type="match status" value="1"/>
</dbReference>
<evidence type="ECO:0008006" key="13">
    <source>
        <dbReference type="Google" id="ProtNLM"/>
    </source>
</evidence>
<dbReference type="OMA" id="PKRFVQE"/>
<dbReference type="EMBL" id="KB296812">
    <property type="protein sequence ID" value="ELU11307.1"/>
    <property type="molecule type" value="Genomic_DNA"/>
</dbReference>
<accession>R7UYG2</accession>
<dbReference type="Pfam" id="PF25574">
    <property type="entry name" value="TPR_IMB1"/>
    <property type="match status" value="1"/>
</dbReference>
<dbReference type="InterPro" id="IPR057672">
    <property type="entry name" value="TPR_IPO4/5"/>
</dbReference>
<dbReference type="InterPro" id="IPR058584">
    <property type="entry name" value="IMB1_TNPO1-like_TPR"/>
</dbReference>
<dbReference type="PANTHER" id="PTHR10527">
    <property type="entry name" value="IMPORTIN BETA"/>
    <property type="match status" value="1"/>
</dbReference>
<dbReference type="STRING" id="283909.R7UYG2"/>
<evidence type="ECO:0000256" key="1">
    <source>
        <dbReference type="ARBA" id="ARBA00004123"/>
    </source>
</evidence>
<dbReference type="GO" id="GO:0005634">
    <property type="term" value="C:nucleus"/>
    <property type="evidence" value="ECO:0007669"/>
    <property type="project" value="UniProtKB-SubCell"/>
</dbReference>
<feature type="domain" description="Importin subunit beta-1/Transportin-1-like TPR repeats" evidence="8">
    <location>
        <begin position="501"/>
        <end position="639"/>
    </location>
</feature>
<dbReference type="InterPro" id="IPR041653">
    <property type="entry name" value="Importin_rep_4"/>
</dbReference>
<dbReference type="GO" id="GO:0005737">
    <property type="term" value="C:cytoplasm"/>
    <property type="evidence" value="ECO:0007669"/>
    <property type="project" value="UniProtKB-SubCell"/>
</dbReference>
<dbReference type="OrthoDB" id="543373at2759"/>
<keyword evidence="7" id="KW-0539">Nucleus</keyword>
<dbReference type="Pfam" id="PF18829">
    <property type="entry name" value="Importin_rep_6"/>
    <property type="match status" value="1"/>
</dbReference>
<dbReference type="Proteomes" id="UP000014760">
    <property type="component" value="Unassembled WGS sequence"/>
</dbReference>
<evidence type="ECO:0000256" key="5">
    <source>
        <dbReference type="ARBA" id="ARBA00022737"/>
    </source>
</evidence>